<keyword evidence="2" id="KW-1185">Reference proteome</keyword>
<reference evidence="1 2" key="1">
    <citation type="submission" date="2018-04" db="EMBL/GenBank/DDBJ databases">
        <title>Genomic Encyclopedia of Archaeal and Bacterial Type Strains, Phase II (KMG-II): from individual species to whole genera.</title>
        <authorList>
            <person name="Goeker M."/>
        </authorList>
    </citation>
    <scope>NUCLEOTIDE SEQUENCE [LARGE SCALE GENOMIC DNA]</scope>
    <source>
        <strain evidence="1 2">DSM 100977</strain>
    </source>
</reference>
<sequence length="123" mass="13336">MDVLIVEDEGPLAQLWADHMSRAGANVTLAYTQSDAEEILRVCDFPVVVLNLRLSAGDASAIADYASFRRPRTKVVFVTSSSFFSDGSIFHYMPNACAMVPDTTPPADLAALVEYHGRESVPA</sequence>
<dbReference type="RefSeq" id="WP_107845602.1">
    <property type="nucleotide sequence ID" value="NZ_QBKS01000001.1"/>
</dbReference>
<dbReference type="OrthoDB" id="7874292at2"/>
<comment type="caution">
    <text evidence="1">The sequence shown here is derived from an EMBL/GenBank/DDBJ whole genome shotgun (WGS) entry which is preliminary data.</text>
</comment>
<proteinExistence type="predicted"/>
<gene>
    <name evidence="1" type="ORF">C8N43_2180</name>
</gene>
<dbReference type="AlphaFoldDB" id="A0A2T6BN44"/>
<name>A0A2T6BN44_9RHOB</name>
<dbReference type="EMBL" id="QBKS01000001">
    <property type="protein sequence ID" value="PTX57510.1"/>
    <property type="molecule type" value="Genomic_DNA"/>
</dbReference>
<accession>A0A2T6BN44</accession>
<protein>
    <submittedName>
        <fullName evidence="1">Response regulator receiver domain-containing protein</fullName>
    </submittedName>
</protein>
<evidence type="ECO:0000313" key="2">
    <source>
        <dbReference type="Proteomes" id="UP000243978"/>
    </source>
</evidence>
<organism evidence="1 2">
    <name type="scientific">Litoreibacter ponti</name>
    <dbReference type="NCBI Taxonomy" id="1510457"/>
    <lineage>
        <taxon>Bacteria</taxon>
        <taxon>Pseudomonadati</taxon>
        <taxon>Pseudomonadota</taxon>
        <taxon>Alphaproteobacteria</taxon>
        <taxon>Rhodobacterales</taxon>
        <taxon>Roseobacteraceae</taxon>
        <taxon>Litoreibacter</taxon>
    </lineage>
</organism>
<dbReference type="Gene3D" id="3.40.50.2300">
    <property type="match status" value="1"/>
</dbReference>
<dbReference type="Proteomes" id="UP000243978">
    <property type="component" value="Unassembled WGS sequence"/>
</dbReference>
<dbReference type="InterPro" id="IPR011006">
    <property type="entry name" value="CheY-like_superfamily"/>
</dbReference>
<evidence type="ECO:0000313" key="1">
    <source>
        <dbReference type="EMBL" id="PTX57510.1"/>
    </source>
</evidence>
<dbReference type="SUPFAM" id="SSF52172">
    <property type="entry name" value="CheY-like"/>
    <property type="match status" value="1"/>
</dbReference>